<evidence type="ECO:0000313" key="2">
    <source>
        <dbReference type="EMBL" id="QJP87089.1"/>
    </source>
</evidence>
<reference evidence="2" key="1">
    <citation type="submission" date="2020-04" db="EMBL/GenBank/DDBJ databases">
        <title>Phage recombination drives evolution of spore-forming Bacilli.</title>
        <authorList>
            <person name="Dragos A."/>
            <person name="Kovacs A.T."/>
        </authorList>
    </citation>
    <scope>NUCLEOTIDE SEQUENCE</scope>
    <source>
        <strain evidence="2">168</strain>
    </source>
</reference>
<protein>
    <submittedName>
        <fullName evidence="2">Germination protein</fullName>
    </submittedName>
</protein>
<gene>
    <name evidence="2" type="ORF">HIR78_03170</name>
</gene>
<sequence>MMKFPVYIHSISGNSVFNNGFAVSISPFSVSKTTEGSGGSNTGLVFESNALSQTSSANQAQNVTYAIQELLSKLLA</sequence>
<organism evidence="2">
    <name type="scientific">Bacillus subtilis (strain 168)</name>
    <dbReference type="NCBI Taxonomy" id="224308"/>
    <lineage>
        <taxon>Bacteria</taxon>
        <taxon>Bacillati</taxon>
        <taxon>Bacillota</taxon>
        <taxon>Bacilli</taxon>
        <taxon>Bacillales</taxon>
        <taxon>Bacillaceae</taxon>
        <taxon>Bacillus</taxon>
    </lineage>
</organism>
<dbReference type="AlphaFoldDB" id="A0A6M4JKK5"/>
<dbReference type="OrthoDB" id="2914746at2"/>
<dbReference type="RefSeq" id="WP_003244212.1">
    <property type="nucleotide sequence ID" value="NC_000964.3"/>
</dbReference>
<comment type="similarity">
    <text evidence="1">Belongs to the GerPA/GerPF family.</text>
</comment>
<dbReference type="PANTHER" id="PTHR37808">
    <property type="entry name" value="SPORE GERMINATION PROTEIN-LIKE PROTEIN YDZR-RELATED"/>
    <property type="match status" value="1"/>
</dbReference>
<evidence type="ECO:0000256" key="1">
    <source>
        <dbReference type="ARBA" id="ARBA00008103"/>
    </source>
</evidence>
<dbReference type="PANTHER" id="PTHR37808:SF1">
    <property type="entry name" value="SPORE GERMINATION PROTEIN-LIKE PROTEIN YDZR"/>
    <property type="match status" value="1"/>
</dbReference>
<dbReference type="Pfam" id="PF10676">
    <property type="entry name" value="gerPA"/>
    <property type="match status" value="1"/>
</dbReference>
<name>A0A6M4JKK5_BACSU</name>
<dbReference type="KEGG" id="bsu:BSU05529"/>
<accession>A0A6M4JKK5</accession>
<dbReference type="EMBL" id="CP052842">
    <property type="protein sequence ID" value="QJP87089.1"/>
    <property type="molecule type" value="Genomic_DNA"/>
</dbReference>
<proteinExistence type="inferred from homology"/>
<dbReference type="InterPro" id="IPR019618">
    <property type="entry name" value="Spore_germination_GerPA"/>
</dbReference>